<keyword evidence="4" id="KW-1185">Reference proteome</keyword>
<evidence type="ECO:0000256" key="2">
    <source>
        <dbReference type="SAM" id="SignalP"/>
    </source>
</evidence>
<keyword evidence="1" id="KW-1133">Transmembrane helix</keyword>
<feature type="transmembrane region" description="Helical" evidence="1">
    <location>
        <begin position="343"/>
        <end position="364"/>
    </location>
</feature>
<evidence type="ECO:0000313" key="4">
    <source>
        <dbReference type="Proteomes" id="UP000278143"/>
    </source>
</evidence>
<accession>A0A4V1J214</accession>
<organism evidence="3 4">
    <name type="scientific">Syncephalis pseudoplumigaleata</name>
    <dbReference type="NCBI Taxonomy" id="1712513"/>
    <lineage>
        <taxon>Eukaryota</taxon>
        <taxon>Fungi</taxon>
        <taxon>Fungi incertae sedis</taxon>
        <taxon>Zoopagomycota</taxon>
        <taxon>Zoopagomycotina</taxon>
        <taxon>Zoopagomycetes</taxon>
        <taxon>Zoopagales</taxon>
        <taxon>Piptocephalidaceae</taxon>
        <taxon>Syncephalis</taxon>
    </lineage>
</organism>
<proteinExistence type="predicted"/>
<dbReference type="Proteomes" id="UP000278143">
    <property type="component" value="Unassembled WGS sequence"/>
</dbReference>
<dbReference type="AlphaFoldDB" id="A0A4V1J214"/>
<keyword evidence="1" id="KW-0812">Transmembrane</keyword>
<evidence type="ECO:0000313" key="3">
    <source>
        <dbReference type="EMBL" id="RKP26969.1"/>
    </source>
</evidence>
<feature type="transmembrane region" description="Helical" evidence="1">
    <location>
        <begin position="305"/>
        <end position="323"/>
    </location>
</feature>
<reference evidence="4" key="1">
    <citation type="journal article" date="2018" name="Nat. Microbiol.">
        <title>Leveraging single-cell genomics to expand the fungal tree of life.</title>
        <authorList>
            <person name="Ahrendt S.R."/>
            <person name="Quandt C.A."/>
            <person name="Ciobanu D."/>
            <person name="Clum A."/>
            <person name="Salamov A."/>
            <person name="Andreopoulos B."/>
            <person name="Cheng J.F."/>
            <person name="Woyke T."/>
            <person name="Pelin A."/>
            <person name="Henrissat B."/>
            <person name="Reynolds N.K."/>
            <person name="Benny G.L."/>
            <person name="Smith M.E."/>
            <person name="James T.Y."/>
            <person name="Grigoriev I.V."/>
        </authorList>
    </citation>
    <scope>NUCLEOTIDE SEQUENCE [LARGE SCALE GENOMIC DNA]</scope>
    <source>
        <strain evidence="4">Benny S71-1</strain>
    </source>
</reference>
<feature type="chain" id="PRO_5021035211" evidence="2">
    <location>
        <begin position="27"/>
        <end position="452"/>
    </location>
</feature>
<dbReference type="OrthoDB" id="5542996at2759"/>
<gene>
    <name evidence="3" type="ORF">SYNPS1DRAFT_27360</name>
</gene>
<keyword evidence="1" id="KW-0472">Membrane</keyword>
<keyword evidence="2" id="KW-0732">Signal</keyword>
<name>A0A4V1J214_9FUNG</name>
<dbReference type="EMBL" id="KZ989296">
    <property type="protein sequence ID" value="RKP26969.1"/>
    <property type="molecule type" value="Genomic_DNA"/>
</dbReference>
<feature type="signal peptide" evidence="2">
    <location>
        <begin position="1"/>
        <end position="26"/>
    </location>
</feature>
<evidence type="ECO:0000256" key="1">
    <source>
        <dbReference type="SAM" id="Phobius"/>
    </source>
</evidence>
<protein>
    <submittedName>
        <fullName evidence="3">Uncharacterized protein</fullName>
    </submittedName>
</protein>
<sequence>MLINTVRALLSISILVATHLLSPCKASLTLLHHSHANYSQSNAPSYPTYDLFGVAMDPFHIDGVLVAPPFASNDRCELAHQATDSITALLAESSVNVTAVIVLVHHHHALGARCTSLSQVYAAARDYGNWFSATVGPSIGAVVYTVPQPQDRLIGGPFSRLYPRYERTLPGSPDVPVVLLPETDGSRDAPSVLRYAPAIALLQQENGSWNDIVLSAGYRAFVWALFAIGLFLIVRTVIILLLLVQSRQLKLELRTFVVTIALFSCMLSGRIIITNCDVMANTISAAFFFHLKQQSSDMSRSTCCVLARMSYISFFCFLSYFMLDLGDIASLLPGMQSNVAISIMRMVFFYSASTIRSFALLLVLGMRLSNGTTTAKLGSCTDIYSVWVQLRSSMHQVGTLSSAKKWAHSANKTASFASFPSSNASFADHSLSHSFSRSDPIPLHLADDNRQT</sequence>
<feature type="transmembrane region" description="Helical" evidence="1">
    <location>
        <begin position="220"/>
        <end position="243"/>
    </location>
</feature>